<evidence type="ECO:0000313" key="1">
    <source>
        <dbReference type="EMBL" id="KAK4370210.1"/>
    </source>
</evidence>
<organism evidence="1 2">
    <name type="scientific">Anisodus tanguticus</name>
    <dbReference type="NCBI Taxonomy" id="243964"/>
    <lineage>
        <taxon>Eukaryota</taxon>
        <taxon>Viridiplantae</taxon>
        <taxon>Streptophyta</taxon>
        <taxon>Embryophyta</taxon>
        <taxon>Tracheophyta</taxon>
        <taxon>Spermatophyta</taxon>
        <taxon>Magnoliopsida</taxon>
        <taxon>eudicotyledons</taxon>
        <taxon>Gunneridae</taxon>
        <taxon>Pentapetalae</taxon>
        <taxon>asterids</taxon>
        <taxon>lamiids</taxon>
        <taxon>Solanales</taxon>
        <taxon>Solanaceae</taxon>
        <taxon>Solanoideae</taxon>
        <taxon>Hyoscyameae</taxon>
        <taxon>Anisodus</taxon>
    </lineage>
</organism>
<dbReference type="Proteomes" id="UP001291623">
    <property type="component" value="Unassembled WGS sequence"/>
</dbReference>
<accession>A0AAE1VS29</accession>
<protein>
    <submittedName>
        <fullName evidence="1">Uncharacterized protein</fullName>
    </submittedName>
</protein>
<evidence type="ECO:0000313" key="2">
    <source>
        <dbReference type="Proteomes" id="UP001291623"/>
    </source>
</evidence>
<sequence>MGFSDSVGFCRAMWCLVAVSGSYIGNWVKAFYGSVPGAKSLSGSSYYIPSLLSISTVDAIEALNAISGGEDIPVATIGVDGTSFVTVRAFGKCLPAPLPILRGSKN</sequence>
<proteinExistence type="predicted"/>
<dbReference type="AlphaFoldDB" id="A0AAE1VS29"/>
<name>A0AAE1VS29_9SOLA</name>
<comment type="caution">
    <text evidence="1">The sequence shown here is derived from an EMBL/GenBank/DDBJ whole genome shotgun (WGS) entry which is preliminary data.</text>
</comment>
<dbReference type="EMBL" id="JAVYJV010000005">
    <property type="protein sequence ID" value="KAK4370210.1"/>
    <property type="molecule type" value="Genomic_DNA"/>
</dbReference>
<reference evidence="1" key="1">
    <citation type="submission" date="2023-12" db="EMBL/GenBank/DDBJ databases">
        <title>Genome assembly of Anisodus tanguticus.</title>
        <authorList>
            <person name="Wang Y.-J."/>
        </authorList>
    </citation>
    <scope>NUCLEOTIDE SEQUENCE</scope>
    <source>
        <strain evidence="1">KB-2021</strain>
        <tissue evidence="1">Leaf</tissue>
    </source>
</reference>
<gene>
    <name evidence="1" type="ORF">RND71_009685</name>
</gene>
<keyword evidence="2" id="KW-1185">Reference proteome</keyword>